<evidence type="ECO:0000313" key="3">
    <source>
        <dbReference type="Proteomes" id="UP001497382"/>
    </source>
</evidence>
<reference evidence="2 3" key="1">
    <citation type="submission" date="2024-04" db="EMBL/GenBank/DDBJ databases">
        <authorList>
            <person name="Rising A."/>
            <person name="Reimegard J."/>
            <person name="Sonavane S."/>
            <person name="Akerstrom W."/>
            <person name="Nylinder S."/>
            <person name="Hedman E."/>
            <person name="Kallberg Y."/>
        </authorList>
    </citation>
    <scope>NUCLEOTIDE SEQUENCE [LARGE SCALE GENOMIC DNA]</scope>
</reference>
<dbReference type="GO" id="GO:0006338">
    <property type="term" value="P:chromatin remodeling"/>
    <property type="evidence" value="ECO:0007669"/>
    <property type="project" value="InterPro"/>
</dbReference>
<feature type="non-terminal residue" evidence="2">
    <location>
        <position position="1"/>
    </location>
</feature>
<organism evidence="2 3">
    <name type="scientific">Larinioides sclopetarius</name>
    <dbReference type="NCBI Taxonomy" id="280406"/>
    <lineage>
        <taxon>Eukaryota</taxon>
        <taxon>Metazoa</taxon>
        <taxon>Ecdysozoa</taxon>
        <taxon>Arthropoda</taxon>
        <taxon>Chelicerata</taxon>
        <taxon>Arachnida</taxon>
        <taxon>Araneae</taxon>
        <taxon>Araneomorphae</taxon>
        <taxon>Entelegynae</taxon>
        <taxon>Araneoidea</taxon>
        <taxon>Araneidae</taxon>
        <taxon>Larinioides</taxon>
    </lineage>
</organism>
<dbReference type="PANTHER" id="PTHR21812:SF1">
    <property type="entry name" value="INO80 COMPLEX SUBUNIT E"/>
    <property type="match status" value="1"/>
</dbReference>
<dbReference type="InterPro" id="IPR026678">
    <property type="entry name" value="INO80E"/>
</dbReference>
<dbReference type="GO" id="GO:0031011">
    <property type="term" value="C:Ino80 complex"/>
    <property type="evidence" value="ECO:0007669"/>
    <property type="project" value="InterPro"/>
</dbReference>
<name>A0AAV2BER0_9ARAC</name>
<dbReference type="AlphaFoldDB" id="A0AAV2BER0"/>
<proteinExistence type="predicted"/>
<feature type="region of interest" description="Disordered" evidence="1">
    <location>
        <begin position="67"/>
        <end position="101"/>
    </location>
</feature>
<dbReference type="PANTHER" id="PTHR21812">
    <property type="entry name" value="INO80 COMPLEX SUBUNIT E"/>
    <property type="match status" value="1"/>
</dbReference>
<comment type="caution">
    <text evidence="2">The sequence shown here is derived from an EMBL/GenBank/DDBJ whole genome shotgun (WGS) entry which is preliminary data.</text>
</comment>
<keyword evidence="3" id="KW-1185">Reference proteome</keyword>
<protein>
    <submittedName>
        <fullName evidence="2">Uncharacterized protein</fullName>
    </submittedName>
</protein>
<evidence type="ECO:0000256" key="1">
    <source>
        <dbReference type="SAM" id="MobiDB-lite"/>
    </source>
</evidence>
<evidence type="ECO:0000313" key="2">
    <source>
        <dbReference type="EMBL" id="CAL1294713.1"/>
    </source>
</evidence>
<accession>A0AAV2BER0</accession>
<gene>
    <name evidence="2" type="ORF">LARSCL_LOCUS18881</name>
</gene>
<dbReference type="Proteomes" id="UP001497382">
    <property type="component" value="Unassembled WGS sequence"/>
</dbReference>
<feature type="compositionally biased region" description="Low complexity" evidence="1">
    <location>
        <begin position="77"/>
        <end position="89"/>
    </location>
</feature>
<dbReference type="EMBL" id="CAXIEN010000351">
    <property type="protein sequence ID" value="CAL1294713.1"/>
    <property type="molecule type" value="Genomic_DNA"/>
</dbReference>
<sequence>QHSNLENHFLYFQLFLIWDENAFFSFLLDRLLRYETVESSSSDSEATVSSDSDSEFRAELLNLKKKKTSVNTDNQDTNVASSSSNNATNEVKKKKNRKACPAKPVVNPVEVPKTTPNVKIESVSVNHGDGHMTSEEIERHLEAKQSLRDLIPEKTPLTVPAEMFSNEPSVMECEIMDGQVSDISSNTVVENVGIMIDIQE</sequence>